<feature type="region of interest" description="Disordered" evidence="1">
    <location>
        <begin position="54"/>
        <end position="84"/>
    </location>
</feature>
<name>A0AAD7BIR1_9AGAR</name>
<dbReference type="EMBL" id="JARKIF010000015">
    <property type="protein sequence ID" value="KAJ7622148.1"/>
    <property type="molecule type" value="Genomic_DNA"/>
</dbReference>
<protein>
    <recommendedName>
        <fullName evidence="5">Secreted protein</fullName>
    </recommendedName>
</protein>
<sequence>MLLLIRPLIFVSRRLLLLLFWDAGRLSCLWRCVPPSPIPLRALDTPVGTRFQGLTNPDSLRTDHSRSSSAMLRRSNSIAARLQS</sequence>
<feature type="signal peptide" evidence="2">
    <location>
        <begin position="1"/>
        <end position="26"/>
    </location>
</feature>
<feature type="chain" id="PRO_5041919639" description="Secreted protein" evidence="2">
    <location>
        <begin position="27"/>
        <end position="84"/>
    </location>
</feature>
<comment type="caution">
    <text evidence="3">The sequence shown here is derived from an EMBL/GenBank/DDBJ whole genome shotgun (WGS) entry which is preliminary data.</text>
</comment>
<keyword evidence="4" id="KW-1185">Reference proteome</keyword>
<accession>A0AAD7BIR1</accession>
<reference evidence="3" key="1">
    <citation type="submission" date="2023-03" db="EMBL/GenBank/DDBJ databases">
        <title>Massive genome expansion in bonnet fungi (Mycena s.s.) driven by repeated elements and novel gene families across ecological guilds.</title>
        <authorList>
            <consortium name="Lawrence Berkeley National Laboratory"/>
            <person name="Harder C.B."/>
            <person name="Miyauchi S."/>
            <person name="Viragh M."/>
            <person name="Kuo A."/>
            <person name="Thoen E."/>
            <person name="Andreopoulos B."/>
            <person name="Lu D."/>
            <person name="Skrede I."/>
            <person name="Drula E."/>
            <person name="Henrissat B."/>
            <person name="Morin E."/>
            <person name="Kohler A."/>
            <person name="Barry K."/>
            <person name="LaButti K."/>
            <person name="Morin E."/>
            <person name="Salamov A."/>
            <person name="Lipzen A."/>
            <person name="Mereny Z."/>
            <person name="Hegedus B."/>
            <person name="Baldrian P."/>
            <person name="Stursova M."/>
            <person name="Weitz H."/>
            <person name="Taylor A."/>
            <person name="Grigoriev I.V."/>
            <person name="Nagy L.G."/>
            <person name="Martin F."/>
            <person name="Kauserud H."/>
        </authorList>
    </citation>
    <scope>NUCLEOTIDE SEQUENCE</scope>
    <source>
        <strain evidence="3">9284</strain>
    </source>
</reference>
<keyword evidence="2" id="KW-0732">Signal</keyword>
<evidence type="ECO:0008006" key="5">
    <source>
        <dbReference type="Google" id="ProtNLM"/>
    </source>
</evidence>
<evidence type="ECO:0000256" key="2">
    <source>
        <dbReference type="SAM" id="SignalP"/>
    </source>
</evidence>
<feature type="compositionally biased region" description="Polar residues" evidence="1">
    <location>
        <begin position="67"/>
        <end position="84"/>
    </location>
</feature>
<dbReference type="AlphaFoldDB" id="A0AAD7BIR1"/>
<evidence type="ECO:0000313" key="3">
    <source>
        <dbReference type="EMBL" id="KAJ7622148.1"/>
    </source>
</evidence>
<dbReference type="Proteomes" id="UP001221142">
    <property type="component" value="Unassembled WGS sequence"/>
</dbReference>
<gene>
    <name evidence="3" type="ORF">FB45DRAFT_927098</name>
</gene>
<evidence type="ECO:0000256" key="1">
    <source>
        <dbReference type="SAM" id="MobiDB-lite"/>
    </source>
</evidence>
<proteinExistence type="predicted"/>
<organism evidence="3 4">
    <name type="scientific">Roridomyces roridus</name>
    <dbReference type="NCBI Taxonomy" id="1738132"/>
    <lineage>
        <taxon>Eukaryota</taxon>
        <taxon>Fungi</taxon>
        <taxon>Dikarya</taxon>
        <taxon>Basidiomycota</taxon>
        <taxon>Agaricomycotina</taxon>
        <taxon>Agaricomycetes</taxon>
        <taxon>Agaricomycetidae</taxon>
        <taxon>Agaricales</taxon>
        <taxon>Marasmiineae</taxon>
        <taxon>Mycenaceae</taxon>
        <taxon>Roridomyces</taxon>
    </lineage>
</organism>
<evidence type="ECO:0000313" key="4">
    <source>
        <dbReference type="Proteomes" id="UP001221142"/>
    </source>
</evidence>